<keyword evidence="10" id="KW-1185">Reference proteome</keyword>
<dbReference type="InterPro" id="IPR001594">
    <property type="entry name" value="Palmitoyltrfase_DHHC"/>
</dbReference>
<comment type="subcellular location">
    <subcellularLocation>
        <location evidence="1">Membrane</location>
        <topology evidence="1">Multi-pass membrane protein</topology>
    </subcellularLocation>
</comment>
<name>A0A1I7WWZ1_HETBA</name>
<evidence type="ECO:0000256" key="1">
    <source>
        <dbReference type="ARBA" id="ARBA00004141"/>
    </source>
</evidence>
<feature type="domain" description="Palmitoyltransferase DHHC" evidence="9">
    <location>
        <begin position="343"/>
        <end position="434"/>
    </location>
</feature>
<accession>A0A1I7WWZ1</accession>
<evidence type="ECO:0000256" key="8">
    <source>
        <dbReference type="RuleBase" id="RU079119"/>
    </source>
</evidence>
<proteinExistence type="inferred from homology"/>
<keyword evidence="3" id="KW-0677">Repeat</keyword>
<feature type="domain" description="Palmitoyltransferase DHHC" evidence="9">
    <location>
        <begin position="296"/>
        <end position="321"/>
    </location>
</feature>
<dbReference type="Proteomes" id="UP000095283">
    <property type="component" value="Unplaced"/>
</dbReference>
<keyword evidence="8" id="KW-0012">Acyltransferase</keyword>
<evidence type="ECO:0000256" key="7">
    <source>
        <dbReference type="PROSITE-ProRule" id="PRU00023"/>
    </source>
</evidence>
<dbReference type="InterPro" id="IPR036770">
    <property type="entry name" value="Ankyrin_rpt-contain_sf"/>
</dbReference>
<dbReference type="GO" id="GO:0019706">
    <property type="term" value="F:protein-cysteine S-palmitoyltransferase activity"/>
    <property type="evidence" value="ECO:0007669"/>
    <property type="project" value="UniProtKB-EC"/>
</dbReference>
<dbReference type="Pfam" id="PF12796">
    <property type="entry name" value="Ank_2"/>
    <property type="match status" value="1"/>
</dbReference>
<dbReference type="GO" id="GO:0016020">
    <property type="term" value="C:membrane"/>
    <property type="evidence" value="ECO:0007669"/>
    <property type="project" value="UniProtKB-SubCell"/>
</dbReference>
<dbReference type="SMART" id="SM00248">
    <property type="entry name" value="ANK"/>
    <property type="match status" value="3"/>
</dbReference>
<sequence length="463" mass="53212">MDPREAAQYGNVERLCELLDNNIITPDWTDSDDCSLLHWAAINNRLNVAELLIKRGCNVNAVGGVLASTPLHWAARQGHVLMVAFLVTNGAQVEKRDVEGFTALHVAAQFGSTPVVGYLIAKGQAVDAPDEMRITPSMWAASKNNRKQEYSKETSQHITFSRLYVYMVCSSPRHLVSDQIGIYSSVFTCLQIFTTVSYEADSDNCRKQLNSKYIQNFTIIYCLYCRKFSKDDLLESIPKALAVATKVALIMTWFFYLQPLSTWYMQIAFSLLIFVLPFAFFMVSYSDPGYIDTNYHERSKHCRYCDRCVARFDHHCPWVRNIHLSTKYQKLVYHKIVKNKFQVNNCIAENNHRSFIVYLFVIAMATLLFCCAVVLYLDWKDICGILSLNTVTSCDHWLLFSFLIGASVCCWSISMTIVQMYQILMEVTTNERLNVHKYPHIQFGSHQLDIKSPYTYDDYHINS</sequence>
<keyword evidence="6 8" id="KW-0472">Membrane</keyword>
<evidence type="ECO:0000256" key="5">
    <source>
        <dbReference type="ARBA" id="ARBA00023043"/>
    </source>
</evidence>
<evidence type="ECO:0000256" key="2">
    <source>
        <dbReference type="ARBA" id="ARBA00022692"/>
    </source>
</evidence>
<evidence type="ECO:0000313" key="10">
    <source>
        <dbReference type="Proteomes" id="UP000095283"/>
    </source>
</evidence>
<evidence type="ECO:0000256" key="3">
    <source>
        <dbReference type="ARBA" id="ARBA00022737"/>
    </source>
</evidence>
<feature type="repeat" description="ANK" evidence="7">
    <location>
        <begin position="66"/>
        <end position="98"/>
    </location>
</feature>
<feature type="transmembrane region" description="Helical" evidence="8">
    <location>
        <begin position="263"/>
        <end position="283"/>
    </location>
</feature>
<keyword evidence="4 8" id="KW-1133">Transmembrane helix</keyword>
<keyword evidence="8" id="KW-0808">Transferase</keyword>
<evidence type="ECO:0000259" key="9">
    <source>
        <dbReference type="Pfam" id="PF01529"/>
    </source>
</evidence>
<evidence type="ECO:0000313" key="11">
    <source>
        <dbReference type="WBParaSite" id="Hba_09720"/>
    </source>
</evidence>
<dbReference type="PANTHER" id="PTHR24161">
    <property type="entry name" value="ANK_REP_REGION DOMAIN-CONTAINING PROTEIN-RELATED"/>
    <property type="match status" value="1"/>
</dbReference>
<dbReference type="PANTHER" id="PTHR24161:SF85">
    <property type="entry name" value="PALMITOYLTRANSFERASE HIP14"/>
    <property type="match status" value="1"/>
</dbReference>
<feature type="repeat" description="ANK" evidence="7">
    <location>
        <begin position="32"/>
        <end position="64"/>
    </location>
</feature>
<reference evidence="11" key="1">
    <citation type="submission" date="2016-11" db="UniProtKB">
        <authorList>
            <consortium name="WormBaseParasite"/>
        </authorList>
    </citation>
    <scope>IDENTIFICATION</scope>
</reference>
<keyword evidence="2 8" id="KW-0812">Transmembrane</keyword>
<dbReference type="Pfam" id="PF01529">
    <property type="entry name" value="DHHC"/>
    <property type="match status" value="2"/>
</dbReference>
<dbReference type="InterPro" id="IPR002110">
    <property type="entry name" value="Ankyrin_rpt"/>
</dbReference>
<evidence type="ECO:0000256" key="6">
    <source>
        <dbReference type="ARBA" id="ARBA00023136"/>
    </source>
</evidence>
<comment type="catalytic activity">
    <reaction evidence="8">
        <text>L-cysteinyl-[protein] + hexadecanoyl-CoA = S-hexadecanoyl-L-cysteinyl-[protein] + CoA</text>
        <dbReference type="Rhea" id="RHEA:36683"/>
        <dbReference type="Rhea" id="RHEA-COMP:10131"/>
        <dbReference type="Rhea" id="RHEA-COMP:11032"/>
        <dbReference type="ChEBI" id="CHEBI:29950"/>
        <dbReference type="ChEBI" id="CHEBI:57287"/>
        <dbReference type="ChEBI" id="CHEBI:57379"/>
        <dbReference type="ChEBI" id="CHEBI:74151"/>
        <dbReference type="EC" id="2.3.1.225"/>
    </reaction>
</comment>
<dbReference type="Gene3D" id="1.25.40.20">
    <property type="entry name" value="Ankyrin repeat-containing domain"/>
    <property type="match status" value="1"/>
</dbReference>
<feature type="transmembrane region" description="Helical" evidence="8">
    <location>
        <begin position="355"/>
        <end position="377"/>
    </location>
</feature>
<dbReference type="AlphaFoldDB" id="A0A1I7WWZ1"/>
<dbReference type="Pfam" id="PF00023">
    <property type="entry name" value="Ank"/>
    <property type="match status" value="1"/>
</dbReference>
<dbReference type="PROSITE" id="PS50297">
    <property type="entry name" value="ANK_REP_REGION"/>
    <property type="match status" value="3"/>
</dbReference>
<dbReference type="PROSITE" id="PS50088">
    <property type="entry name" value="ANK_REPEAT"/>
    <property type="match status" value="3"/>
</dbReference>
<keyword evidence="5 7" id="KW-0040">ANK repeat</keyword>
<protein>
    <recommendedName>
        <fullName evidence="8">Palmitoyltransferase</fullName>
        <ecNumber evidence="8">2.3.1.225</ecNumber>
    </recommendedName>
</protein>
<feature type="transmembrane region" description="Helical" evidence="8">
    <location>
        <begin position="397"/>
        <end position="418"/>
    </location>
</feature>
<evidence type="ECO:0000256" key="4">
    <source>
        <dbReference type="ARBA" id="ARBA00022989"/>
    </source>
</evidence>
<dbReference type="PROSITE" id="PS50216">
    <property type="entry name" value="DHHC"/>
    <property type="match status" value="1"/>
</dbReference>
<comment type="domain">
    <text evidence="8">The DHHC domain is required for palmitoyltransferase activity.</text>
</comment>
<organism evidence="10 11">
    <name type="scientific">Heterorhabditis bacteriophora</name>
    <name type="common">Entomopathogenic nematode worm</name>
    <dbReference type="NCBI Taxonomy" id="37862"/>
    <lineage>
        <taxon>Eukaryota</taxon>
        <taxon>Metazoa</taxon>
        <taxon>Ecdysozoa</taxon>
        <taxon>Nematoda</taxon>
        <taxon>Chromadorea</taxon>
        <taxon>Rhabditida</taxon>
        <taxon>Rhabditina</taxon>
        <taxon>Rhabditomorpha</taxon>
        <taxon>Strongyloidea</taxon>
        <taxon>Heterorhabditidae</taxon>
        <taxon>Heterorhabditis</taxon>
    </lineage>
</organism>
<dbReference type="WBParaSite" id="Hba_09720">
    <property type="protein sequence ID" value="Hba_09720"/>
    <property type="gene ID" value="Hba_09720"/>
</dbReference>
<dbReference type="SUPFAM" id="SSF48403">
    <property type="entry name" value="Ankyrin repeat"/>
    <property type="match status" value="1"/>
</dbReference>
<dbReference type="EC" id="2.3.1.225" evidence="8"/>
<comment type="similarity">
    <text evidence="8">Belongs to the DHHC palmitoyltransferase family.</text>
</comment>
<feature type="repeat" description="ANK" evidence="7">
    <location>
        <begin position="99"/>
        <end position="131"/>
    </location>
</feature>